<dbReference type="PANTHER" id="PTHR43023">
    <property type="entry name" value="PROTEIN TRIGALACTOSYLDIACYLGLYCEROL 3, CHLOROPLASTIC"/>
    <property type="match status" value="1"/>
</dbReference>
<comment type="caution">
    <text evidence="6">The sequence shown here is derived from an EMBL/GenBank/DDBJ whole genome shotgun (WGS) entry which is preliminary data.</text>
</comment>
<dbReference type="InterPro" id="IPR003593">
    <property type="entry name" value="AAA+_ATPase"/>
</dbReference>
<keyword evidence="1" id="KW-0813">Transport</keyword>
<dbReference type="Pfam" id="PF00005">
    <property type="entry name" value="ABC_tran"/>
    <property type="match status" value="1"/>
</dbReference>
<dbReference type="InterPro" id="IPR017871">
    <property type="entry name" value="ABC_transporter-like_CS"/>
</dbReference>
<evidence type="ECO:0000256" key="3">
    <source>
        <dbReference type="ARBA" id="ARBA00022840"/>
    </source>
</evidence>
<dbReference type="PANTHER" id="PTHR43023:SF3">
    <property type="entry name" value="PROTEIN TRIGALACTOSYLDIACYLGLYCEROL 3, CHLOROPLASTIC"/>
    <property type="match status" value="1"/>
</dbReference>
<protein>
    <submittedName>
        <fullName evidence="6">ABC transporter ATP-binding protein</fullName>
    </submittedName>
</protein>
<evidence type="ECO:0000256" key="2">
    <source>
        <dbReference type="ARBA" id="ARBA00022741"/>
    </source>
</evidence>
<dbReference type="InterPro" id="IPR027417">
    <property type="entry name" value="P-loop_NTPase"/>
</dbReference>
<reference evidence="7" key="1">
    <citation type="journal article" date="2019" name="Int. J. Syst. Evol. Microbiol.">
        <title>The Global Catalogue of Microorganisms (GCM) 10K type strain sequencing project: providing services to taxonomists for standard genome sequencing and annotation.</title>
        <authorList>
            <consortium name="The Broad Institute Genomics Platform"/>
            <consortium name="The Broad Institute Genome Sequencing Center for Infectious Disease"/>
            <person name="Wu L."/>
            <person name="Ma J."/>
        </authorList>
    </citation>
    <scope>NUCLEOTIDE SEQUENCE [LARGE SCALE GENOMIC DNA]</scope>
    <source>
        <strain evidence="7">CGMCC 1.12989</strain>
    </source>
</reference>
<feature type="domain" description="ABC transporter" evidence="5">
    <location>
        <begin position="25"/>
        <end position="263"/>
    </location>
</feature>
<evidence type="ECO:0000256" key="4">
    <source>
        <dbReference type="SAM" id="MobiDB-lite"/>
    </source>
</evidence>
<dbReference type="GO" id="GO:0005524">
    <property type="term" value="F:ATP binding"/>
    <property type="evidence" value="ECO:0007669"/>
    <property type="project" value="UniProtKB-KW"/>
</dbReference>
<dbReference type="PROSITE" id="PS50893">
    <property type="entry name" value="ABC_TRANSPORTER_2"/>
    <property type="match status" value="1"/>
</dbReference>
<keyword evidence="7" id="KW-1185">Reference proteome</keyword>
<dbReference type="Proteomes" id="UP001595828">
    <property type="component" value="Unassembled WGS sequence"/>
</dbReference>
<dbReference type="InterPro" id="IPR003439">
    <property type="entry name" value="ABC_transporter-like_ATP-bd"/>
</dbReference>
<organism evidence="6 7">
    <name type="scientific">Novosphingobium tardum</name>
    <dbReference type="NCBI Taxonomy" id="1538021"/>
    <lineage>
        <taxon>Bacteria</taxon>
        <taxon>Pseudomonadati</taxon>
        <taxon>Pseudomonadota</taxon>
        <taxon>Alphaproteobacteria</taxon>
        <taxon>Sphingomonadales</taxon>
        <taxon>Sphingomonadaceae</taxon>
        <taxon>Novosphingobium</taxon>
    </lineage>
</organism>
<keyword evidence="2" id="KW-0547">Nucleotide-binding</keyword>
<dbReference type="RefSeq" id="WP_379537968.1">
    <property type="nucleotide sequence ID" value="NZ_JBHSDR010000003.1"/>
</dbReference>
<accession>A0ABV8RMN1</accession>
<keyword evidence="3 6" id="KW-0067">ATP-binding</keyword>
<dbReference type="EMBL" id="JBHSDR010000003">
    <property type="protein sequence ID" value="MFC4294519.1"/>
    <property type="molecule type" value="Genomic_DNA"/>
</dbReference>
<proteinExistence type="predicted"/>
<gene>
    <name evidence="6" type="ORF">ACFO0A_05535</name>
</gene>
<dbReference type="SUPFAM" id="SSF52540">
    <property type="entry name" value="P-loop containing nucleoside triphosphate hydrolases"/>
    <property type="match status" value="1"/>
</dbReference>
<dbReference type="SMART" id="SM00382">
    <property type="entry name" value="AAA"/>
    <property type="match status" value="1"/>
</dbReference>
<sequence length="324" mass="34968">MSESNVLPDEALDIDVEPFTGEYPIRIHGLRNSFGEQVVHEGLDLEVRKGEILGVVGGSGTGKSVLMRSIIGLQIPDEGEIEVLGRSITGAQDDDDIDIRSRWGVLFQGGALFSTLTVGENVEVPLKEFFPEIRHELRHEIARYKVVLSGLPESTTSKYPSELSGGMRKRAGIARALALDPELLFLDEPTAGLDPIGAAAFDELIVELQATLDLTVFLITHDLDTLYEICDRVAVIADRKVIAVGTIPELLETGHPWIQEYFNGPRGRAARDTRDRLEARGGTSALAQEAAERRAAATKSADNAAHEGPDDGANSVDSPPAAKA</sequence>
<name>A0ABV8RMN1_9SPHN</name>
<evidence type="ECO:0000256" key="1">
    <source>
        <dbReference type="ARBA" id="ARBA00022448"/>
    </source>
</evidence>
<feature type="region of interest" description="Disordered" evidence="4">
    <location>
        <begin position="280"/>
        <end position="324"/>
    </location>
</feature>
<dbReference type="Gene3D" id="3.40.50.300">
    <property type="entry name" value="P-loop containing nucleotide triphosphate hydrolases"/>
    <property type="match status" value="1"/>
</dbReference>
<evidence type="ECO:0000313" key="7">
    <source>
        <dbReference type="Proteomes" id="UP001595828"/>
    </source>
</evidence>
<dbReference type="PROSITE" id="PS00211">
    <property type="entry name" value="ABC_TRANSPORTER_1"/>
    <property type="match status" value="1"/>
</dbReference>
<evidence type="ECO:0000259" key="5">
    <source>
        <dbReference type="PROSITE" id="PS50893"/>
    </source>
</evidence>
<evidence type="ECO:0000313" key="6">
    <source>
        <dbReference type="EMBL" id="MFC4294519.1"/>
    </source>
</evidence>